<dbReference type="RefSeq" id="XP_053023390.1">
    <property type="nucleotide sequence ID" value="XM_053172203.1"/>
</dbReference>
<accession>A0ABY7CS31</accession>
<dbReference type="Proteomes" id="UP001164743">
    <property type="component" value="Chromosome 8A"/>
</dbReference>
<feature type="region of interest" description="Disordered" evidence="1">
    <location>
        <begin position="46"/>
        <end position="66"/>
    </location>
</feature>
<dbReference type="EMBL" id="CP110428">
    <property type="protein sequence ID" value="WAQ87835.1"/>
    <property type="molecule type" value="Genomic_DNA"/>
</dbReference>
<reference evidence="2" key="1">
    <citation type="submission" date="2022-10" db="EMBL/GenBank/DDBJ databases">
        <title>Puccinia triticina Genome sequencing and assembly.</title>
        <authorList>
            <person name="Li C."/>
        </authorList>
    </citation>
    <scope>NUCLEOTIDE SEQUENCE</scope>
    <source>
        <strain evidence="2">Pt15</strain>
    </source>
</reference>
<evidence type="ECO:0000256" key="1">
    <source>
        <dbReference type="SAM" id="MobiDB-lite"/>
    </source>
</evidence>
<proteinExistence type="predicted"/>
<gene>
    <name evidence="2" type="ORF">PtA15_8A742</name>
</gene>
<sequence>MVDGQEALPDLLLARTHTAAAIGHPEASPCPILSRIGPFPIWIESADPPAQPNPRIDHRQSDFKGTATAHTHLEKGASQGSWVELWSDCAGSLLRDLTPSDSRTSHEAVR</sequence>
<organism evidence="2 3">
    <name type="scientific">Puccinia triticina</name>
    <dbReference type="NCBI Taxonomy" id="208348"/>
    <lineage>
        <taxon>Eukaryota</taxon>
        <taxon>Fungi</taxon>
        <taxon>Dikarya</taxon>
        <taxon>Basidiomycota</taxon>
        <taxon>Pucciniomycotina</taxon>
        <taxon>Pucciniomycetes</taxon>
        <taxon>Pucciniales</taxon>
        <taxon>Pucciniaceae</taxon>
        <taxon>Puccinia</taxon>
    </lineage>
</organism>
<evidence type="ECO:0000313" key="2">
    <source>
        <dbReference type="EMBL" id="WAQ87835.1"/>
    </source>
</evidence>
<evidence type="ECO:0000313" key="3">
    <source>
        <dbReference type="Proteomes" id="UP001164743"/>
    </source>
</evidence>
<keyword evidence="3" id="KW-1185">Reference proteome</keyword>
<protein>
    <submittedName>
        <fullName evidence="2">Uncharacterized protein</fullName>
    </submittedName>
</protein>
<name>A0ABY7CS31_9BASI</name>
<dbReference type="GeneID" id="77813098"/>